<proteinExistence type="predicted"/>
<evidence type="ECO:0000313" key="3">
    <source>
        <dbReference type="EMBL" id="GJM52633.1"/>
    </source>
</evidence>
<dbReference type="AlphaFoldDB" id="A0AAV5AXN5"/>
<dbReference type="InterPro" id="IPR003646">
    <property type="entry name" value="SH3-like_bac-type"/>
</dbReference>
<gene>
    <name evidence="2" type="ORF">RCZ15_11140</name>
    <name evidence="3" type="ORF">RCZ16_09500</name>
</gene>
<dbReference type="Pfam" id="PF08239">
    <property type="entry name" value="SH3_3"/>
    <property type="match status" value="1"/>
</dbReference>
<keyword evidence="5" id="KW-1185">Reference proteome</keyword>
<dbReference type="Proteomes" id="UP001208692">
    <property type="component" value="Unassembled WGS sequence"/>
</dbReference>
<reference evidence="2 5" key="1">
    <citation type="submission" date="2021-11" db="EMBL/GenBank/DDBJ databases">
        <title>Draft genome sequence of Capnocytophaga sp. strain KC07075 isolated from cat oral cavity.</title>
        <authorList>
            <person name="Suzuki M."/>
            <person name="Imaoka K."/>
            <person name="Kimura M."/>
            <person name="Morikawa S."/>
            <person name="Maeda K."/>
        </authorList>
    </citation>
    <scope>NUCLEOTIDE SEQUENCE</scope>
    <source>
        <strain evidence="2">KC07075</strain>
        <strain evidence="3 5">KC07079</strain>
    </source>
</reference>
<dbReference type="EMBL" id="BQKB01000015">
    <property type="protein sequence ID" value="GJM52633.1"/>
    <property type="molecule type" value="Genomic_DNA"/>
</dbReference>
<sequence>MLNLSCSTKAQEKSNFEILQNIDKQIKTKNITEQTYKNLIFLKQNVDGADAEYYLENYKDLLLNDPKRFSSFLKKNNIKLDEDIIDFFKGSSVENSLEKIVNEYFSSKFFTKNVKIEYKKTKKYYVKDNDRYVNLRERPDVKSTILQEVYNKEYVSVIDSINNWYKVKYDKNVGFIHKSRVFFNNYDIEIFLNDTILLKKPMIKYKEHEKFLYEDYKNSDCVACLLKTNNTIFISCDNINEIAFKAIYDLKGNILSYLYDGMSYNEINGYDLLRIQSLIQEKNQNIEKFYILKQW</sequence>
<name>A0AAV5AXN5_9FLAO</name>
<accession>A0AAV5AXN5</accession>
<protein>
    <recommendedName>
        <fullName evidence="1">SH3b domain-containing protein</fullName>
    </recommendedName>
</protein>
<evidence type="ECO:0000313" key="4">
    <source>
        <dbReference type="Proteomes" id="UP001207736"/>
    </source>
</evidence>
<evidence type="ECO:0000313" key="2">
    <source>
        <dbReference type="EMBL" id="GJM50140.1"/>
    </source>
</evidence>
<feature type="domain" description="SH3b" evidence="1">
    <location>
        <begin position="133"/>
        <end position="179"/>
    </location>
</feature>
<comment type="caution">
    <text evidence="2">The sequence shown here is derived from an EMBL/GenBank/DDBJ whole genome shotgun (WGS) entry which is preliminary data.</text>
</comment>
<dbReference type="Proteomes" id="UP001207736">
    <property type="component" value="Unassembled WGS sequence"/>
</dbReference>
<dbReference type="EMBL" id="BQKA01000022">
    <property type="protein sequence ID" value="GJM50140.1"/>
    <property type="molecule type" value="Genomic_DNA"/>
</dbReference>
<dbReference type="Gene3D" id="2.30.30.40">
    <property type="entry name" value="SH3 Domains"/>
    <property type="match status" value="1"/>
</dbReference>
<evidence type="ECO:0000259" key="1">
    <source>
        <dbReference type="Pfam" id="PF08239"/>
    </source>
</evidence>
<evidence type="ECO:0000313" key="5">
    <source>
        <dbReference type="Proteomes" id="UP001208692"/>
    </source>
</evidence>
<organism evidence="2 4">
    <name type="scientific">Capnocytophaga catalasegens</name>
    <dbReference type="NCBI Taxonomy" id="1004260"/>
    <lineage>
        <taxon>Bacteria</taxon>
        <taxon>Pseudomonadati</taxon>
        <taxon>Bacteroidota</taxon>
        <taxon>Flavobacteriia</taxon>
        <taxon>Flavobacteriales</taxon>
        <taxon>Flavobacteriaceae</taxon>
        <taxon>Capnocytophaga</taxon>
    </lineage>
</organism>